<accession>A0A0G4F1D9</accession>
<dbReference type="VEuPathDB" id="CryptoDB:Vbra_14246"/>
<protein>
    <submittedName>
        <fullName evidence="1">Uncharacterized protein</fullName>
    </submittedName>
</protein>
<name>A0A0G4F1D9_VITBC</name>
<dbReference type="AlphaFoldDB" id="A0A0G4F1D9"/>
<dbReference type="Proteomes" id="UP000041254">
    <property type="component" value="Unassembled WGS sequence"/>
</dbReference>
<organism evidence="1 2">
    <name type="scientific">Vitrella brassicaformis (strain CCMP3155)</name>
    <dbReference type="NCBI Taxonomy" id="1169540"/>
    <lineage>
        <taxon>Eukaryota</taxon>
        <taxon>Sar</taxon>
        <taxon>Alveolata</taxon>
        <taxon>Colpodellida</taxon>
        <taxon>Vitrellaceae</taxon>
        <taxon>Vitrella</taxon>
    </lineage>
</organism>
<evidence type="ECO:0000313" key="2">
    <source>
        <dbReference type="Proteomes" id="UP000041254"/>
    </source>
</evidence>
<gene>
    <name evidence="1" type="ORF">Vbra_14246</name>
</gene>
<dbReference type="InParanoid" id="A0A0G4F1D9"/>
<keyword evidence="2" id="KW-1185">Reference proteome</keyword>
<evidence type="ECO:0000313" key="1">
    <source>
        <dbReference type="EMBL" id="CEM05390.1"/>
    </source>
</evidence>
<dbReference type="PhylomeDB" id="A0A0G4F1D9"/>
<sequence>MAMPWMDICQPEYMGQYVDNHYFVQLFNFKAISGEASGSLTDEIVASLRERVANAVRGVALFALDHTACTSANLFALDNLLKAVLFNWVALQRKEVFLWVCPPPPAAPSPTRRRWRHHRPRG</sequence>
<dbReference type="EMBL" id="CDMY01000357">
    <property type="protein sequence ID" value="CEM05390.1"/>
    <property type="molecule type" value="Genomic_DNA"/>
</dbReference>
<reference evidence="1 2" key="1">
    <citation type="submission" date="2014-11" db="EMBL/GenBank/DDBJ databases">
        <authorList>
            <person name="Zhu J."/>
            <person name="Qi W."/>
            <person name="Song R."/>
        </authorList>
    </citation>
    <scope>NUCLEOTIDE SEQUENCE [LARGE SCALE GENOMIC DNA]</scope>
</reference>
<proteinExistence type="predicted"/>